<dbReference type="Pfam" id="PF12833">
    <property type="entry name" value="HTH_18"/>
    <property type="match status" value="1"/>
</dbReference>
<dbReference type="PANTHER" id="PTHR43280:SF30">
    <property type="entry name" value="MMSAB OPERON REGULATORY PROTEIN"/>
    <property type="match status" value="1"/>
</dbReference>
<reference evidence="5 6" key="1">
    <citation type="submission" date="2017-01" db="EMBL/GenBank/DDBJ databases">
        <title>Genome analysis of Paenibacillus selenitrireducens ES3-24.</title>
        <authorList>
            <person name="Xu D."/>
            <person name="Yao R."/>
            <person name="Zheng S."/>
        </authorList>
    </citation>
    <scope>NUCLEOTIDE SEQUENCE [LARGE SCALE GENOMIC DNA]</scope>
    <source>
        <strain evidence="5 6">ES3-24</strain>
    </source>
</reference>
<accession>A0A1T2X2K6</accession>
<protein>
    <submittedName>
        <fullName evidence="5">AraC family transcriptional regulator</fullName>
    </submittedName>
</protein>
<keyword evidence="2" id="KW-0238">DNA-binding</keyword>
<keyword evidence="1" id="KW-0805">Transcription regulation</keyword>
<dbReference type="CDD" id="cd06986">
    <property type="entry name" value="cupin_MmsR-like_N"/>
    <property type="match status" value="1"/>
</dbReference>
<comment type="caution">
    <text evidence="5">The sequence shown here is derived from an EMBL/GenBank/DDBJ whole genome shotgun (WGS) entry which is preliminary data.</text>
</comment>
<dbReference type="Pfam" id="PF02311">
    <property type="entry name" value="AraC_binding"/>
    <property type="match status" value="1"/>
</dbReference>
<organism evidence="5 6">
    <name type="scientific">Paenibacillus selenitireducens</name>
    <dbReference type="NCBI Taxonomy" id="1324314"/>
    <lineage>
        <taxon>Bacteria</taxon>
        <taxon>Bacillati</taxon>
        <taxon>Bacillota</taxon>
        <taxon>Bacilli</taxon>
        <taxon>Bacillales</taxon>
        <taxon>Paenibacillaceae</taxon>
        <taxon>Paenibacillus</taxon>
    </lineage>
</organism>
<keyword evidence="6" id="KW-1185">Reference proteome</keyword>
<dbReference type="InterPro" id="IPR003313">
    <property type="entry name" value="AraC-bd"/>
</dbReference>
<dbReference type="InterPro" id="IPR018060">
    <property type="entry name" value="HTH_AraC"/>
</dbReference>
<evidence type="ECO:0000256" key="2">
    <source>
        <dbReference type="ARBA" id="ARBA00023125"/>
    </source>
</evidence>
<dbReference type="SUPFAM" id="SSF51215">
    <property type="entry name" value="Regulatory protein AraC"/>
    <property type="match status" value="1"/>
</dbReference>
<evidence type="ECO:0000259" key="4">
    <source>
        <dbReference type="PROSITE" id="PS01124"/>
    </source>
</evidence>
<dbReference type="RefSeq" id="WP_078502185.1">
    <property type="nucleotide sequence ID" value="NZ_MSZX01000013.1"/>
</dbReference>
<dbReference type="Proteomes" id="UP000190188">
    <property type="component" value="Unassembled WGS sequence"/>
</dbReference>
<dbReference type="PROSITE" id="PS01124">
    <property type="entry name" value="HTH_ARAC_FAMILY_2"/>
    <property type="match status" value="1"/>
</dbReference>
<dbReference type="SUPFAM" id="SSF46689">
    <property type="entry name" value="Homeodomain-like"/>
    <property type="match status" value="2"/>
</dbReference>
<dbReference type="Gene3D" id="1.10.10.60">
    <property type="entry name" value="Homeodomain-like"/>
    <property type="match status" value="2"/>
</dbReference>
<dbReference type="GO" id="GO:0003700">
    <property type="term" value="F:DNA-binding transcription factor activity"/>
    <property type="evidence" value="ECO:0007669"/>
    <property type="project" value="InterPro"/>
</dbReference>
<dbReference type="STRING" id="1324314.BVG16_26305"/>
<feature type="domain" description="HTH araC/xylS-type" evidence="4">
    <location>
        <begin position="194"/>
        <end position="292"/>
    </location>
</feature>
<dbReference type="GO" id="GO:0043565">
    <property type="term" value="F:sequence-specific DNA binding"/>
    <property type="evidence" value="ECO:0007669"/>
    <property type="project" value="InterPro"/>
</dbReference>
<dbReference type="EMBL" id="MSZX01000013">
    <property type="protein sequence ID" value="OPA73956.1"/>
    <property type="molecule type" value="Genomic_DNA"/>
</dbReference>
<sequence>MEPIQKQEGFVKEKLFILPEYMSDELQQGELTRSLYISDIGYFPHAQYHYRERPEGCDSHIVICCAEGEGWIETHGDRVELMRQHLMVIPAGTPHRYGASSQQPWSIYWFHIQGEHAAALIHLFGMDAGPLQLSISTFTHFTELFNQCYDILSDKSYAISAHVHAAQTMRHLLSSIGMSSSRSGQDQKSERYLEYAIRYMTEHMNETIKLDELAKHIGLSKQHLIYTFNRETGFAPIDYFLRMKMQRAGQMLDLTDLSIKEVAGSIGMTDPYYFSRLFKKITGHSPTDYRNIPKG</sequence>
<dbReference type="InterPro" id="IPR020449">
    <property type="entry name" value="Tscrpt_reg_AraC-type_HTH"/>
</dbReference>
<evidence type="ECO:0000256" key="1">
    <source>
        <dbReference type="ARBA" id="ARBA00023015"/>
    </source>
</evidence>
<keyword evidence="3" id="KW-0804">Transcription</keyword>
<name>A0A1T2X2K6_9BACL</name>
<dbReference type="InterPro" id="IPR009057">
    <property type="entry name" value="Homeodomain-like_sf"/>
</dbReference>
<dbReference type="PANTHER" id="PTHR43280">
    <property type="entry name" value="ARAC-FAMILY TRANSCRIPTIONAL REGULATOR"/>
    <property type="match status" value="1"/>
</dbReference>
<dbReference type="SMART" id="SM00342">
    <property type="entry name" value="HTH_ARAC"/>
    <property type="match status" value="1"/>
</dbReference>
<evidence type="ECO:0000313" key="6">
    <source>
        <dbReference type="Proteomes" id="UP000190188"/>
    </source>
</evidence>
<dbReference type="Gene3D" id="2.60.120.280">
    <property type="entry name" value="Regulatory protein AraC"/>
    <property type="match status" value="1"/>
</dbReference>
<proteinExistence type="predicted"/>
<dbReference type="OrthoDB" id="9807321at2"/>
<dbReference type="InterPro" id="IPR037923">
    <property type="entry name" value="HTH-like"/>
</dbReference>
<evidence type="ECO:0000313" key="5">
    <source>
        <dbReference type="EMBL" id="OPA73956.1"/>
    </source>
</evidence>
<evidence type="ECO:0000256" key="3">
    <source>
        <dbReference type="ARBA" id="ARBA00023163"/>
    </source>
</evidence>
<gene>
    <name evidence="5" type="ORF">BVG16_26305</name>
</gene>
<dbReference type="AlphaFoldDB" id="A0A1T2X2K6"/>
<dbReference type="PRINTS" id="PR00032">
    <property type="entry name" value="HTHARAC"/>
</dbReference>